<evidence type="ECO:0000256" key="2">
    <source>
        <dbReference type="SAM" id="MobiDB-lite"/>
    </source>
</evidence>
<gene>
    <name evidence="3" type="ORF">J0911_13690</name>
</gene>
<dbReference type="Pfam" id="PF03752">
    <property type="entry name" value="ALF"/>
    <property type="match status" value="4"/>
</dbReference>
<dbReference type="PANTHER" id="PTHR23242:SF9">
    <property type="entry name" value="TRANSCRIPTION FACTOR HOXA13"/>
    <property type="match status" value="1"/>
</dbReference>
<dbReference type="InterPro" id="IPR005506">
    <property type="entry name" value="DUF312_ALF"/>
</dbReference>
<accession>A0ABS3IAR3</accession>
<evidence type="ECO:0000256" key="1">
    <source>
        <dbReference type="SAM" id="Coils"/>
    </source>
</evidence>
<keyword evidence="1" id="KW-0175">Coiled coil</keyword>
<dbReference type="RefSeq" id="WP_207276027.1">
    <property type="nucleotide sequence ID" value="NZ_JAFMPK010000047.1"/>
</dbReference>
<evidence type="ECO:0000313" key="3">
    <source>
        <dbReference type="EMBL" id="MBO0610080.1"/>
    </source>
</evidence>
<feature type="region of interest" description="Disordered" evidence="2">
    <location>
        <begin position="334"/>
        <end position="363"/>
    </location>
</feature>
<dbReference type="EMBL" id="JAFMPK010000047">
    <property type="protein sequence ID" value="MBO0610080.1"/>
    <property type="molecule type" value="Genomic_DNA"/>
</dbReference>
<protein>
    <submittedName>
        <fullName evidence="3">ALF repeat-containing protein</fullName>
    </submittedName>
</protein>
<reference evidence="3 4" key="1">
    <citation type="submission" date="2021-03" db="EMBL/GenBank/DDBJ databases">
        <authorList>
            <person name="Xin L."/>
        </authorList>
    </citation>
    <scope>NUCLEOTIDE SEQUENCE [LARGE SCALE GENOMIC DNA]</scope>
    <source>
        <strain evidence="3 4">XHU 5031</strain>
    </source>
</reference>
<evidence type="ECO:0000313" key="4">
    <source>
        <dbReference type="Proteomes" id="UP000664617"/>
    </source>
</evidence>
<feature type="compositionally biased region" description="Basic and acidic residues" evidence="2">
    <location>
        <begin position="334"/>
        <end position="354"/>
    </location>
</feature>
<name>A0ABS3IAR3_9MICO</name>
<sequence length="1253" mass="131334">MAAGLTVPGIAPQAGEAQAAETSQVCSRAGVLAARDAGGPQVREAAEAALVGTEEEVCAFVHDQWSTLELVDREIVATQMFASGGPAMQATLTPLLDAEDPEALRTFLTDGWNDPWLADQEIRINQLAATGGPQVRSAARAALDAGTPEAMREFLDGGWLTAHQTDRELQVNQAYAAGGPIVKDTAAAALDDGSPDAIARFLEIDWGVAAARDHEQETVAGLLQAAEAAGSEAQAATQAATDDADRAVAAAASAKAAAAKARDEAQAAGSDRRRAETAAANAARAAQQAASAAGAAVGAANDAAAAARTAANAAVRVAMAAALAERKAAEASRAAAEARSDREAADAARQKAGEARAAADAAGDAEEALQEALSAAQQVEAASEAAISAIGNSNDAARAAQEAGEAAAAAGADASEVYAAAERARAAALRAQRAAQEAVDFARYARDQAIVARNAARSAAAHARAAADAAEDAAEHAGEAVDAARLAREHADAATQAARAARLSAQQAQEVYEEARRQDRLRLAREHEQMIESARDAARVVEEARQVDAPTVNTPRSQWRPPTVEAALVVANDSGSSREAAVAGAREAALGLVDSGGTWTREAARAALVGDEEQVLAFARGGLQSAEGMDDRTTLVGLSTVGTAAMRDAVEDVLEGSDAEVAEFLEHPDYPERRGEDELETTRILAAAREAGDSHTVDAATAALDDGSSAALREFVETGQLAAREADAEIKVTQIFQNAPEGSELRINAEVALEGPPAFRERFLATGRHEAAMRDHRTAAHVETMSSLVLQVVEVAARATENEKRAWEEAARAAGAAQEAANYADQAAEAADEADAHAVAATDAALRASRSAADAKRSADTAVDAAARAGRSADAAAQSATWATVSLARAVKYAQEATDSANQAWHDANAAGQSAIDAAAEFEAAYQAAYDLMLGDLVVEAMEIAETKWPVGCLLPSGEHDQDCLNRVADTIIALDEQGLDPTRLAYINGMTCEALFGNGGKLFDECIANVLNLNFIGALQTDLAWAVYWPILHTLEPILGLELEILTGGATSQYCKRTPSDACEEILGEIFGGLTEELPDYTSLEYWHGWFEAWREYWEVPSLQSAALDNFTMVSEYFANTCLAAGSGGAVSLCAEERVREALDDLAWTPPSFSVGGHTVRMTTEQMVHVVSRQTWDYFGAMPTNVQAYFAPTDTVADLDRYLAAVVQHNEAQIRDYLEGRRASSQFSLEMDGHVYVIGLQRDGTIVQFYRQ</sequence>
<dbReference type="PANTHER" id="PTHR23242">
    <property type="entry name" value="TRANSCRIPTION FACTOR HOXA13"/>
    <property type="match status" value="1"/>
</dbReference>
<feature type="coiled-coil region" evidence="1">
    <location>
        <begin position="498"/>
        <end position="544"/>
    </location>
</feature>
<proteinExistence type="predicted"/>
<reference evidence="4" key="2">
    <citation type="submission" date="2023-07" db="EMBL/GenBank/DDBJ databases">
        <title>Myceligenerans salitolerans sp. nov., a halotolerant actinomycete isolated from a salt lake in Xinjiang, China.</title>
        <authorList>
            <person name="Guan T."/>
        </authorList>
    </citation>
    <scope>NUCLEOTIDE SEQUENCE [LARGE SCALE GENOMIC DNA]</scope>
    <source>
        <strain evidence="4">XHU 5031</strain>
    </source>
</reference>
<keyword evidence="4" id="KW-1185">Reference proteome</keyword>
<organism evidence="3 4">
    <name type="scientific">Myceligenerans salitolerans</name>
    <dbReference type="NCBI Taxonomy" id="1230528"/>
    <lineage>
        <taxon>Bacteria</taxon>
        <taxon>Bacillati</taxon>
        <taxon>Actinomycetota</taxon>
        <taxon>Actinomycetes</taxon>
        <taxon>Micrococcales</taxon>
        <taxon>Promicromonosporaceae</taxon>
        <taxon>Myceligenerans</taxon>
    </lineage>
</organism>
<comment type="caution">
    <text evidence="3">The sequence shown here is derived from an EMBL/GenBank/DDBJ whole genome shotgun (WGS) entry which is preliminary data.</text>
</comment>
<dbReference type="Proteomes" id="UP000664617">
    <property type="component" value="Unassembled WGS sequence"/>
</dbReference>